<proteinExistence type="predicted"/>
<name>A0ACB5RZG7_9PEZI</name>
<organism evidence="1 2">
    <name type="scientific">Neofusicoccum parvum</name>
    <dbReference type="NCBI Taxonomy" id="310453"/>
    <lineage>
        <taxon>Eukaryota</taxon>
        <taxon>Fungi</taxon>
        <taxon>Dikarya</taxon>
        <taxon>Ascomycota</taxon>
        <taxon>Pezizomycotina</taxon>
        <taxon>Dothideomycetes</taxon>
        <taxon>Dothideomycetes incertae sedis</taxon>
        <taxon>Botryosphaeriales</taxon>
        <taxon>Botryosphaeriaceae</taxon>
        <taxon>Neofusicoccum</taxon>
    </lineage>
</organism>
<keyword evidence="2" id="KW-1185">Reference proteome</keyword>
<accession>A0ACB5RZG7</accession>
<gene>
    <name evidence="1" type="primary">g3170</name>
    <name evidence="1" type="ORF">NpPPO83_00003170</name>
</gene>
<reference evidence="1" key="1">
    <citation type="submission" date="2024-09" db="EMBL/GenBank/DDBJ databases">
        <title>Draft Genome Sequences of Neofusicoccum parvum.</title>
        <authorList>
            <person name="Ashida A."/>
            <person name="Camagna M."/>
            <person name="Tanaka A."/>
            <person name="Takemoto D."/>
        </authorList>
    </citation>
    <scope>NUCLEOTIDE SEQUENCE</scope>
    <source>
        <strain evidence="1">PPO83</strain>
    </source>
</reference>
<dbReference type="Proteomes" id="UP001165186">
    <property type="component" value="Unassembled WGS sequence"/>
</dbReference>
<protein>
    <submittedName>
        <fullName evidence="1">Uncharacterized protein</fullName>
    </submittedName>
</protein>
<comment type="caution">
    <text evidence="1">The sequence shown here is derived from an EMBL/GenBank/DDBJ whole genome shotgun (WGS) entry which is preliminary data.</text>
</comment>
<sequence>MSSVVSAAPTSKRGPQSGLLAAIAEAQANNASPDEPVELNLSTGGDPNADDPSFRRRQSFDAEDCQANDLSFGQQRQCIDAGFLDDPSFRKRQSFDAEDCQSNDLSFGQQRQCIDAGLLDDPSF</sequence>
<evidence type="ECO:0000313" key="1">
    <source>
        <dbReference type="EMBL" id="GME25919.1"/>
    </source>
</evidence>
<dbReference type="EMBL" id="BSXG01000024">
    <property type="protein sequence ID" value="GME25919.1"/>
    <property type="molecule type" value="Genomic_DNA"/>
</dbReference>
<evidence type="ECO:0000313" key="2">
    <source>
        <dbReference type="Proteomes" id="UP001165186"/>
    </source>
</evidence>